<keyword evidence="4" id="KW-1185">Reference proteome</keyword>
<evidence type="ECO:0000256" key="1">
    <source>
        <dbReference type="ARBA" id="ARBA00022729"/>
    </source>
</evidence>
<dbReference type="InterPro" id="IPR004564">
    <property type="entry name" value="OM_lipoprot_carrier_LolA-like"/>
</dbReference>
<protein>
    <submittedName>
        <fullName evidence="3">Outer membrane lipoprotein carrier protein LolA</fullName>
    </submittedName>
</protein>
<keyword evidence="1 2" id="KW-0732">Signal</keyword>
<organism evidence="3 4">
    <name type="scientific">Dyadobacter frigoris</name>
    <dbReference type="NCBI Taxonomy" id="2576211"/>
    <lineage>
        <taxon>Bacteria</taxon>
        <taxon>Pseudomonadati</taxon>
        <taxon>Bacteroidota</taxon>
        <taxon>Cytophagia</taxon>
        <taxon>Cytophagales</taxon>
        <taxon>Spirosomataceae</taxon>
        <taxon>Dyadobacter</taxon>
    </lineage>
</organism>
<dbReference type="Pfam" id="PF03548">
    <property type="entry name" value="LolA"/>
    <property type="match status" value="1"/>
</dbReference>
<comment type="caution">
    <text evidence="3">The sequence shown here is derived from an EMBL/GenBank/DDBJ whole genome shotgun (WGS) entry which is preliminary data.</text>
</comment>
<reference evidence="3 4" key="1">
    <citation type="submission" date="2019-05" db="EMBL/GenBank/DDBJ databases">
        <title>Dyadobacter AR-3-8 sp. nov., isolated from arctic soil.</title>
        <authorList>
            <person name="Chaudhary D.K."/>
        </authorList>
    </citation>
    <scope>NUCLEOTIDE SEQUENCE [LARGE SCALE GENOMIC DNA]</scope>
    <source>
        <strain evidence="3 4">AR-3-8</strain>
    </source>
</reference>
<evidence type="ECO:0000313" key="3">
    <source>
        <dbReference type="EMBL" id="TKT90935.1"/>
    </source>
</evidence>
<evidence type="ECO:0000313" key="4">
    <source>
        <dbReference type="Proteomes" id="UP000304900"/>
    </source>
</evidence>
<dbReference type="AlphaFoldDB" id="A0A4U6D3J7"/>
<dbReference type="CDD" id="cd16325">
    <property type="entry name" value="LolA"/>
    <property type="match status" value="1"/>
</dbReference>
<feature type="chain" id="PRO_5020972218" evidence="2">
    <location>
        <begin position="22"/>
        <end position="210"/>
    </location>
</feature>
<dbReference type="OrthoDB" id="1027451at2"/>
<dbReference type="PANTHER" id="PTHR35869">
    <property type="entry name" value="OUTER-MEMBRANE LIPOPROTEIN CARRIER PROTEIN"/>
    <property type="match status" value="1"/>
</dbReference>
<dbReference type="Proteomes" id="UP000304900">
    <property type="component" value="Unassembled WGS sequence"/>
</dbReference>
<dbReference type="Gene3D" id="2.50.20.10">
    <property type="entry name" value="Lipoprotein localisation LolA/LolB/LppX"/>
    <property type="match status" value="1"/>
</dbReference>
<dbReference type="RefSeq" id="WP_137341477.1">
    <property type="nucleotide sequence ID" value="NZ_BSQH01000025.1"/>
</dbReference>
<name>A0A4U6D3J7_9BACT</name>
<sequence>MKPFKVYFVLFFSLFGGTILAQEFKPAANPDKILADLRKSSLATSSIQADFREEKYLSFLKEPEKSSGVFYYKKEDQMRWEQQTPFKYVILINGEKLRVLDAGKEKNVGSAGKMAGQIKQVMLGLVNGDFQKSKTFTQVCMENADYYQVTLTPTNKRMRNVYAKINLLFPKNGLRLKELTFFEKGGDKSIMKFQNEKFNQPIAETVFTNL</sequence>
<keyword evidence="3" id="KW-0449">Lipoprotein</keyword>
<dbReference type="InterPro" id="IPR029046">
    <property type="entry name" value="LolA/LolB/LppX"/>
</dbReference>
<accession>A0A4U6D3J7</accession>
<dbReference type="SUPFAM" id="SSF89392">
    <property type="entry name" value="Prokaryotic lipoproteins and lipoprotein localization factors"/>
    <property type="match status" value="1"/>
</dbReference>
<dbReference type="EMBL" id="SZVO01000008">
    <property type="protein sequence ID" value="TKT90935.1"/>
    <property type="molecule type" value="Genomic_DNA"/>
</dbReference>
<dbReference type="PANTHER" id="PTHR35869:SF1">
    <property type="entry name" value="OUTER-MEMBRANE LIPOPROTEIN CARRIER PROTEIN"/>
    <property type="match status" value="1"/>
</dbReference>
<proteinExistence type="predicted"/>
<gene>
    <name evidence="3" type="ORF">FDK13_18390</name>
</gene>
<evidence type="ECO:0000256" key="2">
    <source>
        <dbReference type="SAM" id="SignalP"/>
    </source>
</evidence>
<feature type="signal peptide" evidence="2">
    <location>
        <begin position="1"/>
        <end position="21"/>
    </location>
</feature>